<dbReference type="EMBL" id="HQ641380">
    <property type="protein sequence ID" value="ADU79204.1"/>
    <property type="molecule type" value="Genomic_DNA"/>
</dbReference>
<evidence type="ECO:0000313" key="4">
    <source>
        <dbReference type="Proteomes" id="UP000007263"/>
    </source>
</evidence>
<keyword evidence="4" id="KW-1185">Reference proteome</keyword>
<protein>
    <submittedName>
        <fullName evidence="3">Uncharacterized protein</fullName>
    </submittedName>
</protein>
<organism evidence="3 4">
    <name type="scientific">Enterobacter phage EcP1</name>
    <dbReference type="NCBI Taxonomy" id="942016"/>
    <lineage>
        <taxon>Viruses</taxon>
        <taxon>Duplodnaviria</taxon>
        <taxon>Heunggongvirae</taxon>
        <taxon>Uroviricota</taxon>
        <taxon>Caudoviricetes</taxon>
        <taxon>Schitoviridae</taxon>
        <taxon>Eceepunavirus</taxon>
        <taxon>Eceepunavirus EcP1</taxon>
    </lineage>
</organism>
<proteinExistence type="predicted"/>
<gene>
    <name evidence="3" type="ORF">EcP1_gp53</name>
</gene>
<feature type="transmembrane region" description="Helical" evidence="2">
    <location>
        <begin position="566"/>
        <end position="589"/>
    </location>
</feature>
<evidence type="ECO:0000313" key="3">
    <source>
        <dbReference type="EMBL" id="ADU79204.1"/>
    </source>
</evidence>
<evidence type="ECO:0000256" key="2">
    <source>
        <dbReference type="SAM" id="Phobius"/>
    </source>
</evidence>
<name>E9NIH8_9CAUD</name>
<feature type="transmembrane region" description="Helical" evidence="2">
    <location>
        <begin position="601"/>
        <end position="627"/>
    </location>
</feature>
<dbReference type="KEGG" id="vg:14006832"/>
<sequence length="781" mass="86247">MGLFSRPKQIVVSSTTVNLAGDDEQTNYLRKTITESVMNSRDIAGTLSYSYLHGMGIKARNAYKYGRDHYVLGLPDGTISYGVPNQDEVIKVLKTLHPDKTISLGIANYGVPDVSYWVEEYLTNTYNWDEDLGSFNPPSGVSNNATITYDVDIFGEVTIKFVEGETVVKEEKKTFDIDWMADYYMVVYRTGTSLPPTTSTEERPFEEGDIEGTKTTSTSIVIGSFIELTTKEITTTITTNPDDSKVTKIVTKTTMSKLSSKHYFFYIAGSGTYPELDSIKNDITGSSPYYPVVPLRLYGTDYTDPTKIPADVYKGSKAILKKIGLKIGDIGEKINANPDIDKVDHAFFVFGVSLNSKYPDSIRYLFEYFKYLAKQSPSDKVAYLQYLKELENYNPESELNEVPIPPPVNRLSLRQEPYNVTISYQYASIITVTGSIGSIGTVTREKGKSQTIQLKPPSDPKWGTRPPNESLVLDADVSVIYFRKQISETQYEEVEVCGLDYSNHVYKGHSVNTSGWKVLDDMKNESFLIPLSEDVVHSMGLVKFTQMTFDCLHIIFNSYDEIVGKWYQSGFFQMVTIVVTIVIAVYGGYQFVAGLQGAMAGAAAAGTSAAMAAAEFIGTSVLVSVGVTVGVQYLIDIIGLDGIFGIILAMAVYAAASYAMQMGGAQQGLPWADEMLGIVPAVTKGADNYINKELSKIQDDAIATAGYFEDRQKELEEAMKAFSGTKDIDISSIARSAYFNLFEDPNAFYERTLLNNAGTLSVDFVSSYVRNALTLPKGTNL</sequence>
<dbReference type="RefSeq" id="YP_007003176.1">
    <property type="nucleotide sequence ID" value="NC_019485.1"/>
</dbReference>
<keyword evidence="2" id="KW-1133">Transmembrane helix</keyword>
<feature type="transmembrane region" description="Helical" evidence="2">
    <location>
        <begin position="633"/>
        <end position="656"/>
    </location>
</feature>
<feature type="region of interest" description="Disordered" evidence="1">
    <location>
        <begin position="447"/>
        <end position="467"/>
    </location>
</feature>
<dbReference type="OrthoDB" id="390at10239"/>
<reference evidence="3 4" key="1">
    <citation type="submission" date="2010-11" db="EMBL/GenBank/DDBJ databases">
        <title>Complete nucleotide sequence of the bacteriophage EcP1, a new member of the N4-like viruses.</title>
        <authorList>
            <person name="Zhu J."/>
            <person name="Rao X."/>
            <person name="Tan Y."/>
            <person name="Hu Z."/>
            <person name="Xiong K."/>
            <person name="Chen Z."/>
            <person name="Li S."/>
            <person name="Yang J."/>
            <person name="Jin X."/>
            <person name="Chen Y."/>
            <person name="Hu F."/>
        </authorList>
    </citation>
    <scope>NUCLEOTIDE SEQUENCE [LARGE SCALE GENOMIC DNA]</scope>
</reference>
<dbReference type="Proteomes" id="UP000007263">
    <property type="component" value="Segment"/>
</dbReference>
<dbReference type="GeneID" id="14006832"/>
<evidence type="ECO:0000256" key="1">
    <source>
        <dbReference type="SAM" id="MobiDB-lite"/>
    </source>
</evidence>
<accession>E9NIH8</accession>
<keyword evidence="2" id="KW-0472">Membrane</keyword>
<keyword evidence="2" id="KW-0812">Transmembrane</keyword>